<evidence type="ECO:0000313" key="1">
    <source>
        <dbReference type="EMBL" id="KKM61767.1"/>
    </source>
</evidence>
<organism evidence="1">
    <name type="scientific">marine sediment metagenome</name>
    <dbReference type="NCBI Taxonomy" id="412755"/>
    <lineage>
        <taxon>unclassified sequences</taxon>
        <taxon>metagenomes</taxon>
        <taxon>ecological metagenomes</taxon>
    </lineage>
</organism>
<gene>
    <name evidence="1" type="ORF">LCGC14_1528480</name>
</gene>
<accession>A0A0F9LXK2</accession>
<proteinExistence type="predicted"/>
<reference evidence="1" key="1">
    <citation type="journal article" date="2015" name="Nature">
        <title>Complex archaea that bridge the gap between prokaryotes and eukaryotes.</title>
        <authorList>
            <person name="Spang A."/>
            <person name="Saw J.H."/>
            <person name="Jorgensen S.L."/>
            <person name="Zaremba-Niedzwiedzka K."/>
            <person name="Martijn J."/>
            <person name="Lind A.E."/>
            <person name="van Eijk R."/>
            <person name="Schleper C."/>
            <person name="Guy L."/>
            <person name="Ettema T.J."/>
        </authorList>
    </citation>
    <scope>NUCLEOTIDE SEQUENCE</scope>
</reference>
<protein>
    <submittedName>
        <fullName evidence="1">Uncharacterized protein</fullName>
    </submittedName>
</protein>
<sequence>MTECYERWRQQDGTVCCPMEEDITHLTTEECEACQSEFRGIAWELRVRKACGVRAQDIDLHTFPWWEVLQGGDYLGGNRGCRDL</sequence>
<dbReference type="EMBL" id="LAZR01011422">
    <property type="protein sequence ID" value="KKM61767.1"/>
    <property type="molecule type" value="Genomic_DNA"/>
</dbReference>
<comment type="caution">
    <text evidence="1">The sequence shown here is derived from an EMBL/GenBank/DDBJ whole genome shotgun (WGS) entry which is preliminary data.</text>
</comment>
<dbReference type="AlphaFoldDB" id="A0A0F9LXK2"/>
<name>A0A0F9LXK2_9ZZZZ</name>